<feature type="compositionally biased region" description="Acidic residues" evidence="1">
    <location>
        <begin position="21"/>
        <end position="34"/>
    </location>
</feature>
<keyword evidence="2" id="KW-0732">Signal</keyword>
<feature type="region of interest" description="Disordered" evidence="1">
    <location>
        <begin position="20"/>
        <end position="95"/>
    </location>
</feature>
<dbReference type="AlphaFoldDB" id="A0A5N5T0F9"/>
<proteinExistence type="predicted"/>
<feature type="non-terminal residue" evidence="3">
    <location>
        <position position="95"/>
    </location>
</feature>
<name>A0A5N5T0F9_9CRUS</name>
<feature type="signal peptide" evidence="2">
    <location>
        <begin position="1"/>
        <end position="16"/>
    </location>
</feature>
<evidence type="ECO:0000256" key="1">
    <source>
        <dbReference type="SAM" id="MobiDB-lite"/>
    </source>
</evidence>
<evidence type="ECO:0000313" key="3">
    <source>
        <dbReference type="EMBL" id="KAB7499916.1"/>
    </source>
</evidence>
<keyword evidence="4" id="KW-1185">Reference proteome</keyword>
<feature type="chain" id="PRO_5024414232" evidence="2">
    <location>
        <begin position="17"/>
        <end position="95"/>
    </location>
</feature>
<evidence type="ECO:0000256" key="2">
    <source>
        <dbReference type="SAM" id="SignalP"/>
    </source>
</evidence>
<dbReference type="EMBL" id="SEYY01016108">
    <property type="protein sequence ID" value="KAB7499916.1"/>
    <property type="molecule type" value="Genomic_DNA"/>
</dbReference>
<comment type="caution">
    <text evidence="3">The sequence shown here is derived from an EMBL/GenBank/DDBJ whole genome shotgun (WGS) entry which is preliminary data.</text>
</comment>
<gene>
    <name evidence="3" type="ORF">Anas_14153</name>
</gene>
<feature type="compositionally biased region" description="Basic and acidic residues" evidence="1">
    <location>
        <begin position="35"/>
        <end position="48"/>
    </location>
</feature>
<dbReference type="Proteomes" id="UP000326759">
    <property type="component" value="Unassembled WGS sequence"/>
</dbReference>
<protein>
    <submittedName>
        <fullName evidence="3">Uncharacterized protein</fullName>
    </submittedName>
</protein>
<evidence type="ECO:0000313" key="4">
    <source>
        <dbReference type="Proteomes" id="UP000326759"/>
    </source>
</evidence>
<organism evidence="3 4">
    <name type="scientific">Armadillidium nasatum</name>
    <dbReference type="NCBI Taxonomy" id="96803"/>
    <lineage>
        <taxon>Eukaryota</taxon>
        <taxon>Metazoa</taxon>
        <taxon>Ecdysozoa</taxon>
        <taxon>Arthropoda</taxon>
        <taxon>Crustacea</taxon>
        <taxon>Multicrustacea</taxon>
        <taxon>Malacostraca</taxon>
        <taxon>Eumalacostraca</taxon>
        <taxon>Peracarida</taxon>
        <taxon>Isopoda</taxon>
        <taxon>Oniscidea</taxon>
        <taxon>Crinocheta</taxon>
        <taxon>Armadillidiidae</taxon>
        <taxon>Armadillidium</taxon>
    </lineage>
</organism>
<sequence length="95" mass="10467">MKAVILLAFLFVTVMCKPIDYEDVENTSEDTNIDTDDKSGETTEKSTDNETDSDTDSDTDSAEDTTDKVEAADTEYEDVVSTTEGSYDAETDIEK</sequence>
<feature type="compositionally biased region" description="Acidic residues" evidence="1">
    <location>
        <begin position="49"/>
        <end position="64"/>
    </location>
</feature>
<reference evidence="3 4" key="1">
    <citation type="journal article" date="2019" name="PLoS Biol.">
        <title>Sex chromosomes control vertical transmission of feminizing Wolbachia symbionts in an isopod.</title>
        <authorList>
            <person name="Becking T."/>
            <person name="Chebbi M.A."/>
            <person name="Giraud I."/>
            <person name="Moumen B."/>
            <person name="Laverre T."/>
            <person name="Caubet Y."/>
            <person name="Peccoud J."/>
            <person name="Gilbert C."/>
            <person name="Cordaux R."/>
        </authorList>
    </citation>
    <scope>NUCLEOTIDE SEQUENCE [LARGE SCALE GENOMIC DNA]</scope>
    <source>
        <strain evidence="3">ANa2</strain>
        <tissue evidence="3">Whole body excluding digestive tract and cuticle</tissue>
    </source>
</reference>
<accession>A0A5N5T0F9</accession>